<feature type="compositionally biased region" description="Basic and acidic residues" evidence="1">
    <location>
        <begin position="80"/>
        <end position="91"/>
    </location>
</feature>
<evidence type="ECO:0000313" key="3">
    <source>
        <dbReference type="Proteomes" id="UP000299102"/>
    </source>
</evidence>
<dbReference type="Proteomes" id="UP000299102">
    <property type="component" value="Unassembled WGS sequence"/>
</dbReference>
<protein>
    <submittedName>
        <fullName evidence="2">Uncharacterized protein</fullName>
    </submittedName>
</protein>
<proteinExistence type="predicted"/>
<dbReference type="AlphaFoldDB" id="A0A4C1TBT1"/>
<gene>
    <name evidence="2" type="ORF">EVAR_77732_1</name>
</gene>
<accession>A0A4C1TBT1</accession>
<organism evidence="2 3">
    <name type="scientific">Eumeta variegata</name>
    <name type="common">Bagworm moth</name>
    <name type="synonym">Eumeta japonica</name>
    <dbReference type="NCBI Taxonomy" id="151549"/>
    <lineage>
        <taxon>Eukaryota</taxon>
        <taxon>Metazoa</taxon>
        <taxon>Ecdysozoa</taxon>
        <taxon>Arthropoda</taxon>
        <taxon>Hexapoda</taxon>
        <taxon>Insecta</taxon>
        <taxon>Pterygota</taxon>
        <taxon>Neoptera</taxon>
        <taxon>Endopterygota</taxon>
        <taxon>Lepidoptera</taxon>
        <taxon>Glossata</taxon>
        <taxon>Ditrysia</taxon>
        <taxon>Tineoidea</taxon>
        <taxon>Psychidae</taxon>
        <taxon>Oiketicinae</taxon>
        <taxon>Eumeta</taxon>
    </lineage>
</organism>
<feature type="region of interest" description="Disordered" evidence="1">
    <location>
        <begin position="66"/>
        <end position="91"/>
    </location>
</feature>
<evidence type="ECO:0000313" key="2">
    <source>
        <dbReference type="EMBL" id="GBP11594.1"/>
    </source>
</evidence>
<sequence>MASMTTRAQAPALSGRERHLAPSPITTPDRDSTHDDTIARIQYVGTGARFHARALASRARLIETWRRRQRPNECAARPAGQRDARDAHPPRADLLAHECPKGQCVEMHASRASCTSAAPNKLISIFYVFFNFSSS</sequence>
<keyword evidence="3" id="KW-1185">Reference proteome</keyword>
<feature type="region of interest" description="Disordered" evidence="1">
    <location>
        <begin position="1"/>
        <end position="36"/>
    </location>
</feature>
<evidence type="ECO:0000256" key="1">
    <source>
        <dbReference type="SAM" id="MobiDB-lite"/>
    </source>
</evidence>
<comment type="caution">
    <text evidence="2">The sequence shown here is derived from an EMBL/GenBank/DDBJ whole genome shotgun (WGS) entry which is preliminary data.</text>
</comment>
<reference evidence="2 3" key="1">
    <citation type="journal article" date="2019" name="Commun. Biol.">
        <title>The bagworm genome reveals a unique fibroin gene that provides high tensile strength.</title>
        <authorList>
            <person name="Kono N."/>
            <person name="Nakamura H."/>
            <person name="Ohtoshi R."/>
            <person name="Tomita M."/>
            <person name="Numata K."/>
            <person name="Arakawa K."/>
        </authorList>
    </citation>
    <scope>NUCLEOTIDE SEQUENCE [LARGE SCALE GENOMIC DNA]</scope>
</reference>
<dbReference type="EMBL" id="BGZK01000047">
    <property type="protein sequence ID" value="GBP11594.1"/>
    <property type="molecule type" value="Genomic_DNA"/>
</dbReference>
<name>A0A4C1TBT1_EUMVA</name>